<feature type="region of interest" description="Disordered" evidence="1">
    <location>
        <begin position="67"/>
        <end position="94"/>
    </location>
</feature>
<dbReference type="InterPro" id="IPR008893">
    <property type="entry name" value="WGR_domain"/>
</dbReference>
<dbReference type="InterPro" id="IPR036930">
    <property type="entry name" value="WGR_dom_sf"/>
</dbReference>
<dbReference type="InterPro" id="IPR050458">
    <property type="entry name" value="LolB"/>
</dbReference>
<dbReference type="InterPro" id="IPR056727">
    <property type="entry name" value="DUF7825"/>
</dbReference>
<feature type="compositionally biased region" description="Low complexity" evidence="1">
    <location>
        <begin position="80"/>
        <end position="91"/>
    </location>
</feature>
<evidence type="ECO:0000313" key="3">
    <source>
        <dbReference type="EMBL" id="GAA4140002.1"/>
    </source>
</evidence>
<accession>A0ABP7YR03</accession>
<reference evidence="4" key="1">
    <citation type="journal article" date="2019" name="Int. J. Syst. Evol. Microbiol.">
        <title>The Global Catalogue of Microorganisms (GCM) 10K type strain sequencing project: providing services to taxonomists for standard genome sequencing and annotation.</title>
        <authorList>
            <consortium name="The Broad Institute Genomics Platform"/>
            <consortium name="The Broad Institute Genome Sequencing Center for Infectious Disease"/>
            <person name="Wu L."/>
            <person name="Ma J."/>
        </authorList>
    </citation>
    <scope>NUCLEOTIDE SEQUENCE [LARGE SCALE GENOMIC DNA]</scope>
    <source>
        <strain evidence="4">JCM 16704</strain>
    </source>
</reference>
<dbReference type="Gene3D" id="2.20.140.10">
    <property type="entry name" value="WGR domain"/>
    <property type="match status" value="1"/>
</dbReference>
<name>A0ABP7YR03_9SPHI</name>
<comment type="caution">
    <text evidence="3">The sequence shown here is derived from an EMBL/GenBank/DDBJ whole genome shotgun (WGS) entry which is preliminary data.</text>
</comment>
<dbReference type="InterPro" id="IPR045472">
    <property type="entry name" value="DUF6493"/>
</dbReference>
<gene>
    <name evidence="3" type="ORF">GCM10022216_18730</name>
</gene>
<evidence type="ECO:0000313" key="4">
    <source>
        <dbReference type="Proteomes" id="UP001500101"/>
    </source>
</evidence>
<dbReference type="EMBL" id="BAAAZI010000007">
    <property type="protein sequence ID" value="GAA4140002.1"/>
    <property type="molecule type" value="Genomic_DNA"/>
</dbReference>
<dbReference type="PANTHER" id="PTHR30634:SF13">
    <property type="entry name" value="PROTEIN YEHF"/>
    <property type="match status" value="1"/>
</dbReference>
<dbReference type="InterPro" id="IPR049809">
    <property type="entry name" value="YehF/YfeS-like_WGR"/>
</dbReference>
<dbReference type="Pfam" id="PF05406">
    <property type="entry name" value="WGR"/>
    <property type="match status" value="1"/>
</dbReference>
<keyword evidence="4" id="KW-1185">Reference proteome</keyword>
<protein>
    <recommendedName>
        <fullName evidence="2">WGR domain-containing protein</fullName>
    </recommendedName>
</protein>
<dbReference type="Proteomes" id="UP001500101">
    <property type="component" value="Unassembled WGS sequence"/>
</dbReference>
<dbReference type="SUPFAM" id="SSF142921">
    <property type="entry name" value="WGR domain-like"/>
    <property type="match status" value="1"/>
</dbReference>
<dbReference type="RefSeq" id="WP_344674439.1">
    <property type="nucleotide sequence ID" value="NZ_BAAAZI010000007.1"/>
</dbReference>
<proteinExistence type="predicted"/>
<evidence type="ECO:0000259" key="2">
    <source>
        <dbReference type="PROSITE" id="PS51977"/>
    </source>
</evidence>
<dbReference type="SMART" id="SM00773">
    <property type="entry name" value="WGR"/>
    <property type="match status" value="1"/>
</dbReference>
<dbReference type="PANTHER" id="PTHR30634">
    <property type="entry name" value="OUTER MEMBRANE LOLAB LIPOPROTEIN INSERTION APPARATUS"/>
    <property type="match status" value="1"/>
</dbReference>
<dbReference type="Pfam" id="PF20103">
    <property type="entry name" value="DUF6493"/>
    <property type="match status" value="1"/>
</dbReference>
<dbReference type="CDD" id="cd07996">
    <property type="entry name" value="WGR_MMR_like"/>
    <property type="match status" value="1"/>
</dbReference>
<organism evidence="3 4">
    <name type="scientific">Sphingobacterium kyonggiense</name>
    <dbReference type="NCBI Taxonomy" id="714075"/>
    <lineage>
        <taxon>Bacteria</taxon>
        <taxon>Pseudomonadati</taxon>
        <taxon>Bacteroidota</taxon>
        <taxon>Sphingobacteriia</taxon>
        <taxon>Sphingobacteriales</taxon>
        <taxon>Sphingobacteriaceae</taxon>
        <taxon>Sphingobacterium</taxon>
    </lineage>
</organism>
<dbReference type="InterPro" id="IPR056726">
    <property type="entry name" value="DUF7824"/>
</dbReference>
<sequence>MFKHLKYVDGNSDKFWEIQTDGVQHTVTYGRNGTDGQSKTKSFDSEEACIKDAEKLIAEKTKKGYSEDGTVDLSEKKSTNSKPNSKSSSSKYSKEDVRNSFNELIKRPNIADIIPFLEEYGKGNMEFIKKEIKAAKRFYLSYIDLKAEPQYLTDKRYTWGQRGTDEQQRWIASIALAAFSQTDTGSWTEIFDILKTYKDKDIQDILTWAKPEWITTYMKDQMRKNEWLSFEYYGFRELEDAGHLNHDPEIYVRSLQNFRISNNPKVLDSILDRLIADETFYTRDVPLIFNYESAIQNSYYLYEYEKEKQILFWDLIFDRLLAENKIDRAFIISSSLEIQTKDWNNNLKSYYRDLIKRLIENDDNVINHQHQVFPLFHSDHNAPINFAINLLKPVISHPKFDLKEFINWVKPVFMRTDIKTGVKTLMIQFDKLLKTRPEYTEAINDLVADTFMIPDLGLQDRAAKFILKHQKKASSELSDKLMLYSSQMLGSISTDLKGLMQSNDTSYTEEELLAVLNPGEKDTYTFAPEPVVRLQDELSYPSDWNEILFKVGEVIHSVDFVQIEILMNAWMMNYADFPEDFKKQLEPFIKQLNNNNKSSTIFQAFVSNFVQIYYKPNAPKYFQEQYYNYSKVVGSFNDLGFLIQNRIAKGINLPLLSLPTHAPFWVAAEVLLDRILAYQEAAIQIDLLDLSIALSRCPKEQVEGLNDKLEQIKNDQIKAVLQYSFGLSDDLELHKSSWLKNIVGDEADVFMSGVWATVARSQYPEGIFEEFQGHRLAKAPFAIKPFRPKIEFQPDYHQVYNYSTKKNEMTIDGYKLTLEFPKHEKYPNTFLYSKDIYFRGEKGVIGYYIHGLDTQFVHSVMPLNAEAMALFYNTCYNTLSTWGFKDAKYMLQEMLYPFYNFDKQSCLFLACSCFALEKEVRAHAVETLIQIIESNRLPNEDFADHLITLLNNDYGPLGRFADILSQVKDISSKHNHALLLILGQVFEGVQIKETMPTNLKKLIEIFYDLQQKENYVLSNELRAGIQKFEAYKSLNSLLKKILN</sequence>
<dbReference type="PROSITE" id="PS51977">
    <property type="entry name" value="WGR"/>
    <property type="match status" value="1"/>
</dbReference>
<feature type="domain" description="WGR" evidence="2">
    <location>
        <begin position="1"/>
        <end position="78"/>
    </location>
</feature>
<evidence type="ECO:0000256" key="1">
    <source>
        <dbReference type="SAM" id="MobiDB-lite"/>
    </source>
</evidence>
<dbReference type="Pfam" id="PF25149">
    <property type="entry name" value="DUF7825"/>
    <property type="match status" value="1"/>
</dbReference>
<dbReference type="Pfam" id="PF25148">
    <property type="entry name" value="DUF7824"/>
    <property type="match status" value="1"/>
</dbReference>